<dbReference type="GO" id="GO:0042277">
    <property type="term" value="F:peptide binding"/>
    <property type="evidence" value="ECO:0007669"/>
    <property type="project" value="TreeGrafter"/>
</dbReference>
<proteinExistence type="predicted"/>
<sequence>MEPRAAAARELLLAALEDLSQERPWGRLEGAGAVDLAEHLIHFHGPERALEAARKTLKRAGALRRRGPRSSGSGASAGKAPELFRPGRASSTNSRAPGLRSCGRPRPRIAPLPAPHSRRGLTAVLPSRARPQLLGAALRVRAQAEIARARAAAARQGEGEGRPLREGQRALHQTAPRARKRCPGARGPGARGGAGAGRARRSDTRTCNRLLGRDGEGQRPPTAVLQGPAGVGKTTAARKILYDWAAGKLCHGQVDFAFFVCCREVLERPGTCSPADLILDQYPDRNAPGRQMLAQSERPLFILDGVDELPAPGPAKAAPCTGPLEAASGARVLGGLLGKALLPTTRVLVAARAAAPGRLQSRLCSPQRAEVRGPSDKDKKYFYKFFQDEWRAERASRFVKENETLFSLCFATTTSVYLLFIGSVLSSAPAADPPRLQEELRKLCRLACEGSPDAVSPQEGDVPGVLETEVTHRFIDQTFQEFLAALSYLLEDEGAPQTPARGAGALLRGAPELRGRLALTARFLFGPLNAERMRDMEHHFGCAVSERGKQDVPRWVQDQGQGCPRAAPEGTEGTQALRGAGESEEEEGEELKDLLELLHCLYETQEDALVHQALRGLPELALELATAQEKKKKSLMKRLQGRLGGSSSSRTTMRKPPDSPLHPLCEWTDRQLSRCKLPDLVCRDLSEALTELGLFHSWLSEAGLHAVSEGLAWPQGAADTQLPGCRLQSLSLTSVELSEQSLQELRAMGTAKAGLATTHPALDSDPQPHKGLGSAPEALGEGSSQPCGEEGLPSPNPTAAPPTFLSWEPPALPLQAPLSSKGDAGRPQESRAFTWHDWSRRPGPPGPPAPGVGTSHPARPARPGAGTAGPSGDKAAAGYFSLRSGAHPLEPRDAAGTRLGCGEPQGRGRRPACPPTPGCCRHPTPRYPASLLEGEARRLRPPPFPPARRLRGGAPGGSWKGLRP</sequence>
<evidence type="ECO:0000256" key="3">
    <source>
        <dbReference type="ARBA" id="ARBA00022741"/>
    </source>
</evidence>
<keyword evidence="1" id="KW-0433">Leucine-rich repeat</keyword>
<reference evidence="7 8" key="1">
    <citation type="submission" date="2022-11" db="EMBL/GenBank/DDBJ databases">
        <title>Whole genome sequence of Eschrichtius robustus ER-17-0199.</title>
        <authorList>
            <person name="Bruniche-Olsen A."/>
            <person name="Black A.N."/>
            <person name="Fields C.J."/>
            <person name="Walden K."/>
            <person name="Dewoody J.A."/>
        </authorList>
    </citation>
    <scope>NUCLEOTIDE SEQUENCE [LARGE SCALE GENOMIC DNA]</scope>
    <source>
        <strain evidence="7">ER-17-0199</strain>
        <tissue evidence="7">Blubber</tissue>
    </source>
</reference>
<comment type="caution">
    <text evidence="7">The sequence shown here is derived from an EMBL/GenBank/DDBJ whole genome shotgun (WGS) entry which is preliminary data.</text>
</comment>
<feature type="compositionally biased region" description="Gly residues" evidence="5">
    <location>
        <begin position="953"/>
        <end position="964"/>
    </location>
</feature>
<feature type="region of interest" description="Disordered" evidence="5">
    <location>
        <begin position="154"/>
        <end position="230"/>
    </location>
</feature>
<evidence type="ECO:0000313" key="7">
    <source>
        <dbReference type="EMBL" id="KAJ8795529.1"/>
    </source>
</evidence>
<dbReference type="InterPro" id="IPR032675">
    <property type="entry name" value="LRR_dom_sf"/>
</dbReference>
<name>A0AB34HYN4_ESCRO</name>
<dbReference type="GO" id="GO:0005524">
    <property type="term" value="F:ATP binding"/>
    <property type="evidence" value="ECO:0007669"/>
    <property type="project" value="UniProtKB-KW"/>
</dbReference>
<feature type="compositionally biased region" description="Basic and acidic residues" evidence="5">
    <location>
        <begin position="200"/>
        <end position="217"/>
    </location>
</feature>
<feature type="compositionally biased region" description="Low complexity" evidence="5">
    <location>
        <begin position="851"/>
        <end position="872"/>
    </location>
</feature>
<dbReference type="PANTHER" id="PTHR45690:SF1">
    <property type="entry name" value="NACHT, LRR AND PYD DOMAINS-CONTAINING PROTEIN 6"/>
    <property type="match status" value="1"/>
</dbReference>
<keyword evidence="8" id="KW-1185">Reference proteome</keyword>
<dbReference type="EMBL" id="JAIQCJ010000544">
    <property type="protein sequence ID" value="KAJ8795529.1"/>
    <property type="molecule type" value="Genomic_DNA"/>
</dbReference>
<dbReference type="GO" id="GO:0061702">
    <property type="term" value="C:canonical inflammasome complex"/>
    <property type="evidence" value="ECO:0007669"/>
    <property type="project" value="TreeGrafter"/>
</dbReference>
<keyword evidence="4" id="KW-0067">ATP-binding</keyword>
<evidence type="ECO:0000256" key="5">
    <source>
        <dbReference type="SAM" id="MobiDB-lite"/>
    </source>
</evidence>
<feature type="region of interest" description="Disordered" evidence="5">
    <location>
        <begin position="757"/>
        <end position="964"/>
    </location>
</feature>
<evidence type="ECO:0000256" key="1">
    <source>
        <dbReference type="ARBA" id="ARBA00022614"/>
    </source>
</evidence>
<evidence type="ECO:0000256" key="2">
    <source>
        <dbReference type="ARBA" id="ARBA00022737"/>
    </source>
</evidence>
<dbReference type="Gene3D" id="3.80.10.10">
    <property type="entry name" value="Ribonuclease Inhibitor"/>
    <property type="match status" value="1"/>
</dbReference>
<dbReference type="Pfam" id="PF17776">
    <property type="entry name" value="NLRC4_HD2"/>
    <property type="match status" value="1"/>
</dbReference>
<dbReference type="InterPro" id="IPR041267">
    <property type="entry name" value="NLRP_HD2"/>
</dbReference>
<keyword evidence="2" id="KW-0677">Repeat</keyword>
<dbReference type="SMART" id="SM00382">
    <property type="entry name" value="AAA"/>
    <property type="match status" value="1"/>
</dbReference>
<dbReference type="Gene3D" id="1.10.533.10">
    <property type="entry name" value="Death Domain, Fas"/>
    <property type="match status" value="1"/>
</dbReference>
<dbReference type="GO" id="GO:0002526">
    <property type="term" value="P:acute inflammatory response"/>
    <property type="evidence" value="ECO:0007669"/>
    <property type="project" value="TreeGrafter"/>
</dbReference>
<dbReference type="GO" id="GO:0005000">
    <property type="term" value="F:vasopressin receptor activity"/>
    <property type="evidence" value="ECO:0007669"/>
    <property type="project" value="TreeGrafter"/>
</dbReference>
<organism evidence="7 8">
    <name type="scientific">Eschrichtius robustus</name>
    <name type="common">California gray whale</name>
    <name type="synonym">Eschrichtius gibbosus</name>
    <dbReference type="NCBI Taxonomy" id="9764"/>
    <lineage>
        <taxon>Eukaryota</taxon>
        <taxon>Metazoa</taxon>
        <taxon>Chordata</taxon>
        <taxon>Craniata</taxon>
        <taxon>Vertebrata</taxon>
        <taxon>Euteleostomi</taxon>
        <taxon>Mammalia</taxon>
        <taxon>Eutheria</taxon>
        <taxon>Laurasiatheria</taxon>
        <taxon>Artiodactyla</taxon>
        <taxon>Whippomorpha</taxon>
        <taxon>Cetacea</taxon>
        <taxon>Mysticeti</taxon>
        <taxon>Eschrichtiidae</taxon>
        <taxon>Eschrichtius</taxon>
    </lineage>
</organism>
<dbReference type="PROSITE" id="PS50837">
    <property type="entry name" value="NACHT"/>
    <property type="match status" value="1"/>
</dbReference>
<dbReference type="SUPFAM" id="SSF52540">
    <property type="entry name" value="P-loop containing nucleoside triphosphate hydrolases"/>
    <property type="match status" value="1"/>
</dbReference>
<gene>
    <name evidence="7" type="ORF">J1605_002291</name>
</gene>
<dbReference type="InterPro" id="IPR007111">
    <property type="entry name" value="NACHT_NTPase"/>
</dbReference>
<dbReference type="InterPro" id="IPR011029">
    <property type="entry name" value="DEATH-like_dom_sf"/>
</dbReference>
<feature type="compositionally biased region" description="Basic and acidic residues" evidence="5">
    <location>
        <begin position="157"/>
        <end position="169"/>
    </location>
</feature>
<dbReference type="Pfam" id="PF02758">
    <property type="entry name" value="PYRIN"/>
    <property type="match status" value="1"/>
</dbReference>
<evidence type="ECO:0000313" key="8">
    <source>
        <dbReference type="Proteomes" id="UP001159641"/>
    </source>
</evidence>
<feature type="region of interest" description="Disordered" evidence="5">
    <location>
        <begin position="556"/>
        <end position="587"/>
    </location>
</feature>
<dbReference type="Proteomes" id="UP001159641">
    <property type="component" value="Unassembled WGS sequence"/>
</dbReference>
<dbReference type="InterPro" id="IPR027417">
    <property type="entry name" value="P-loop_NTPase"/>
</dbReference>
<feature type="domain" description="NACHT" evidence="6">
    <location>
        <begin position="221"/>
        <end position="352"/>
    </location>
</feature>
<feature type="compositionally biased region" description="Low complexity" evidence="5">
    <location>
        <begin position="69"/>
        <end position="81"/>
    </location>
</feature>
<dbReference type="InterPro" id="IPR050637">
    <property type="entry name" value="NLRP_innate_immun_reg"/>
</dbReference>
<accession>A0AB34HYN4</accession>
<dbReference type="GO" id="GO:0050727">
    <property type="term" value="P:regulation of inflammatory response"/>
    <property type="evidence" value="ECO:0007669"/>
    <property type="project" value="TreeGrafter"/>
</dbReference>
<evidence type="ECO:0000256" key="4">
    <source>
        <dbReference type="ARBA" id="ARBA00022840"/>
    </source>
</evidence>
<dbReference type="PANTHER" id="PTHR45690">
    <property type="entry name" value="NACHT, LRR AND PYD DOMAINS-CONTAINING PROTEIN 12"/>
    <property type="match status" value="1"/>
</dbReference>
<dbReference type="Pfam" id="PF05729">
    <property type="entry name" value="NACHT"/>
    <property type="match status" value="1"/>
</dbReference>
<protein>
    <recommendedName>
        <fullName evidence="6">NACHT domain-containing protein</fullName>
    </recommendedName>
</protein>
<dbReference type="Gene3D" id="3.40.50.300">
    <property type="entry name" value="P-loop containing nucleotide triphosphate hydrolases"/>
    <property type="match status" value="1"/>
</dbReference>
<dbReference type="GO" id="GO:0009617">
    <property type="term" value="P:response to bacterium"/>
    <property type="evidence" value="ECO:0007669"/>
    <property type="project" value="TreeGrafter"/>
</dbReference>
<dbReference type="SUPFAM" id="SSF47986">
    <property type="entry name" value="DEATH domain"/>
    <property type="match status" value="1"/>
</dbReference>
<evidence type="ECO:0000259" key="6">
    <source>
        <dbReference type="PROSITE" id="PS50837"/>
    </source>
</evidence>
<feature type="region of interest" description="Disordered" evidence="5">
    <location>
        <begin position="639"/>
        <end position="662"/>
    </location>
</feature>
<dbReference type="InterPro" id="IPR003593">
    <property type="entry name" value="AAA+_ATPase"/>
</dbReference>
<feature type="region of interest" description="Disordered" evidence="5">
    <location>
        <begin position="60"/>
        <end position="118"/>
    </location>
</feature>
<dbReference type="AlphaFoldDB" id="A0AB34HYN4"/>
<feature type="compositionally biased region" description="Gly residues" evidence="5">
    <location>
        <begin position="186"/>
        <end position="196"/>
    </location>
</feature>
<keyword evidence="3" id="KW-0547">Nucleotide-binding</keyword>
<dbReference type="InterPro" id="IPR004020">
    <property type="entry name" value="DAPIN"/>
</dbReference>